<name>I3ZV72_THECF</name>
<dbReference type="STRING" id="163003.CL1_1407"/>
<organism evidence="3 4">
    <name type="scientific">Thermococcus cleftensis (strain DSM 27260 / KACC 17922 / CL1)</name>
    <dbReference type="NCBI Taxonomy" id="163003"/>
    <lineage>
        <taxon>Archaea</taxon>
        <taxon>Methanobacteriati</taxon>
        <taxon>Methanobacteriota</taxon>
        <taxon>Thermococci</taxon>
        <taxon>Thermococcales</taxon>
        <taxon>Thermococcaceae</taxon>
        <taxon>Thermococcus</taxon>
    </lineage>
</organism>
<evidence type="ECO:0000313" key="3">
    <source>
        <dbReference type="EMBL" id="AFL95606.1"/>
    </source>
</evidence>
<evidence type="ECO:0000259" key="2">
    <source>
        <dbReference type="PROSITE" id="PS51186"/>
    </source>
</evidence>
<accession>I3ZV72</accession>
<feature type="domain" description="N-acetyltransferase" evidence="2">
    <location>
        <begin position="1"/>
        <end position="128"/>
    </location>
</feature>
<dbReference type="AlphaFoldDB" id="I3ZV72"/>
<keyword evidence="4" id="KW-1185">Reference proteome</keyword>
<proteinExistence type="predicted"/>
<dbReference type="PROSITE" id="PS51186">
    <property type="entry name" value="GNAT"/>
    <property type="match status" value="1"/>
</dbReference>
<dbReference type="Pfam" id="PF00583">
    <property type="entry name" value="Acetyltransf_1"/>
    <property type="match status" value="1"/>
</dbReference>
<dbReference type="KEGG" id="thm:CL1_1407"/>
<evidence type="ECO:0000313" key="4">
    <source>
        <dbReference type="Proteomes" id="UP000006064"/>
    </source>
</evidence>
<protein>
    <submittedName>
        <fullName evidence="3">Acetyltransferase, GNAT family</fullName>
    </submittedName>
</protein>
<dbReference type="HOGENOM" id="CLU_1559563_0_0_2"/>
<dbReference type="InterPro" id="IPR050276">
    <property type="entry name" value="MshD_Acetyltransferase"/>
</dbReference>
<evidence type="ECO:0000256" key="1">
    <source>
        <dbReference type="SAM" id="MobiDB-lite"/>
    </source>
</evidence>
<dbReference type="PANTHER" id="PTHR43617">
    <property type="entry name" value="L-AMINO ACID N-ACETYLTRANSFERASE"/>
    <property type="match status" value="1"/>
</dbReference>
<feature type="region of interest" description="Disordered" evidence="1">
    <location>
        <begin position="129"/>
        <end position="171"/>
    </location>
</feature>
<sequence length="171" mass="19833">MREYGGEGESYAKRYLRWCWNNARDGFFVAKIGDEIVGFIVCDDDWYSKYEGRTVGAIHEFVVDKNYQGHGIGRRLMEKCLEYLGKHNDRIELWVGEKNEGAIRFYEGYGFKKVGQSGIWVRMVKDLKGGGGSALHRPSKPGEGEELEGRKLHKRRKWEAEGDDREQRRGH</sequence>
<feature type="compositionally biased region" description="Basic and acidic residues" evidence="1">
    <location>
        <begin position="140"/>
        <end position="150"/>
    </location>
</feature>
<dbReference type="Proteomes" id="UP000006064">
    <property type="component" value="Chromosome"/>
</dbReference>
<dbReference type="EMBL" id="CP003651">
    <property type="protein sequence ID" value="AFL95606.1"/>
    <property type="molecule type" value="Genomic_DNA"/>
</dbReference>
<dbReference type="Gene3D" id="3.40.630.30">
    <property type="match status" value="1"/>
</dbReference>
<reference evidence="3 4" key="1">
    <citation type="journal article" date="2012" name="J. Bacteriol.">
        <title>Complete Genome Sequence of the Hyperthermophilic Archaeon Thermococcus sp. Strain CL1, Isolated from a Paralvinella sp. Polychaete Worm Collected from a Hydrothermal Vent.</title>
        <authorList>
            <person name="Jung J.H."/>
            <person name="Holden J.F."/>
            <person name="Seo D.H."/>
            <person name="Park K.H."/>
            <person name="Shin H."/>
            <person name="Ryu S."/>
            <person name="Lee J.H."/>
            <person name="Park C.S."/>
        </authorList>
    </citation>
    <scope>NUCLEOTIDE SEQUENCE [LARGE SCALE GENOMIC DNA]</scope>
    <source>
        <strain evidence="4">DSM 27260 / KACC 17922 / CL1</strain>
    </source>
</reference>
<dbReference type="GO" id="GO:0016747">
    <property type="term" value="F:acyltransferase activity, transferring groups other than amino-acyl groups"/>
    <property type="evidence" value="ECO:0007669"/>
    <property type="project" value="InterPro"/>
</dbReference>
<dbReference type="PANTHER" id="PTHR43617:SF38">
    <property type="entry name" value="N-ACETYLTRANSFERASE DOMAIN-CONTAINING PROTEIN"/>
    <property type="match status" value="1"/>
</dbReference>
<gene>
    <name evidence="3" type="ORF">CL1_1407</name>
</gene>
<dbReference type="CDD" id="cd04301">
    <property type="entry name" value="NAT_SF"/>
    <property type="match status" value="1"/>
</dbReference>
<dbReference type="InterPro" id="IPR000182">
    <property type="entry name" value="GNAT_dom"/>
</dbReference>
<dbReference type="SUPFAM" id="SSF55729">
    <property type="entry name" value="Acyl-CoA N-acyltransferases (Nat)"/>
    <property type="match status" value="1"/>
</dbReference>
<dbReference type="InterPro" id="IPR016181">
    <property type="entry name" value="Acyl_CoA_acyltransferase"/>
</dbReference>